<evidence type="ECO:0000313" key="7">
    <source>
        <dbReference type="Proteomes" id="UP000806522"/>
    </source>
</evidence>
<dbReference type="PRINTS" id="PR00909">
    <property type="entry name" value="SPERMDNBNDNG"/>
</dbReference>
<evidence type="ECO:0000256" key="2">
    <source>
        <dbReference type="ARBA" id="ARBA00022448"/>
    </source>
</evidence>
<accession>A0A9D5P0U6</accession>
<dbReference type="CDD" id="cd13663">
    <property type="entry name" value="PBP2_PotD_PotF_like_2"/>
    <property type="match status" value="1"/>
</dbReference>
<evidence type="ECO:0000256" key="3">
    <source>
        <dbReference type="ARBA" id="ARBA00022729"/>
    </source>
</evidence>
<dbReference type="Proteomes" id="UP000806522">
    <property type="component" value="Unassembled WGS sequence"/>
</dbReference>
<dbReference type="GO" id="GO:0015846">
    <property type="term" value="P:polyamine transport"/>
    <property type="evidence" value="ECO:0007669"/>
    <property type="project" value="InterPro"/>
</dbReference>
<keyword evidence="5" id="KW-0472">Membrane</keyword>
<name>A0A9D5P0U6_XYLRU</name>
<gene>
    <name evidence="6" type="ORF">E7101_09545</name>
</gene>
<feature type="transmembrane region" description="Helical" evidence="5">
    <location>
        <begin position="438"/>
        <end position="459"/>
    </location>
</feature>
<keyword evidence="5" id="KW-0812">Transmembrane</keyword>
<dbReference type="InterPro" id="IPR006059">
    <property type="entry name" value="SBP"/>
</dbReference>
<dbReference type="GO" id="GO:0042597">
    <property type="term" value="C:periplasmic space"/>
    <property type="evidence" value="ECO:0007669"/>
    <property type="project" value="UniProtKB-SubCell"/>
</dbReference>
<dbReference type="PANTHER" id="PTHR30222:SF17">
    <property type="entry name" value="SPERMIDINE_PUTRESCINE-BINDING PERIPLASMIC PROTEIN"/>
    <property type="match status" value="1"/>
</dbReference>
<evidence type="ECO:0000256" key="4">
    <source>
        <dbReference type="ARBA" id="ARBA00022764"/>
    </source>
</evidence>
<comment type="subcellular location">
    <subcellularLocation>
        <location evidence="1">Periplasm</location>
    </subcellularLocation>
</comment>
<sequence length="468" mass="53681">MWICELSLVLYRIQEILRYVATRLYKRTRRAINKKRNDMKRLATAILALCCSLATQALDRQQVLKVYNWGDYIGVGVIEKFEKWYQQVTGQSIKVSYVTYDYPEDYFYKIKNRQIEVDVFCPAEYLAERMMKHKLLMPIDTSFVSQGIPNYLHGTSPFIDNILQLIGEAQGINAKDYTAGYLWGNTGVLINTKYVKPEEVSSWGFLLDSKYRGKVIMKDSFSDVYNVLINYAFYDDIKSGIASRNLLAAYLTNRNIAIVEDLLKTARPQMKKFDVEGDKRLMAAGKEWMSVTWNGDAKWAIDEASDDTNLQYIVPIEGSDCWVDCWVIPTTCKNIKAASLWINFLCRPDIALSCMQETGYSSAIGTPEILQAVTNDSLPAINLSYFFGPEATAVHVDSVMYPTNDVISRCSFLRDSGDRQEVLREIWEKIKKKTIVDYWFYVFAGSVALLMIIITTLLLRQKKTTTIK</sequence>
<keyword evidence="3" id="KW-0732">Signal</keyword>
<keyword evidence="4" id="KW-0574">Periplasm</keyword>
<comment type="caution">
    <text evidence="6">The sequence shown here is derived from an EMBL/GenBank/DDBJ whole genome shotgun (WGS) entry which is preliminary data.</text>
</comment>
<keyword evidence="2" id="KW-0813">Transport</keyword>
<dbReference type="EMBL" id="SUYC01000010">
    <property type="protein sequence ID" value="MBE6271180.1"/>
    <property type="molecule type" value="Genomic_DNA"/>
</dbReference>
<evidence type="ECO:0000313" key="6">
    <source>
        <dbReference type="EMBL" id="MBE6271180.1"/>
    </source>
</evidence>
<proteinExistence type="predicted"/>
<dbReference type="AlphaFoldDB" id="A0A9D5P0U6"/>
<dbReference type="InterPro" id="IPR001188">
    <property type="entry name" value="Sperm_putr-bd"/>
</dbReference>
<evidence type="ECO:0000256" key="1">
    <source>
        <dbReference type="ARBA" id="ARBA00004418"/>
    </source>
</evidence>
<evidence type="ECO:0000256" key="5">
    <source>
        <dbReference type="SAM" id="Phobius"/>
    </source>
</evidence>
<dbReference type="Gene3D" id="3.40.190.10">
    <property type="entry name" value="Periplasmic binding protein-like II"/>
    <property type="match status" value="2"/>
</dbReference>
<protein>
    <submittedName>
        <fullName evidence="6">ABC transporter substrate-binding protein</fullName>
    </submittedName>
</protein>
<dbReference type="SUPFAM" id="SSF53850">
    <property type="entry name" value="Periplasmic binding protein-like II"/>
    <property type="match status" value="1"/>
</dbReference>
<dbReference type="Pfam" id="PF13416">
    <property type="entry name" value="SBP_bac_8"/>
    <property type="match status" value="1"/>
</dbReference>
<dbReference type="PANTHER" id="PTHR30222">
    <property type="entry name" value="SPERMIDINE/PUTRESCINE-BINDING PERIPLASMIC PROTEIN"/>
    <property type="match status" value="1"/>
</dbReference>
<organism evidence="6 7">
    <name type="scientific">Xylanibacter ruminicola</name>
    <name type="common">Prevotella ruminicola</name>
    <dbReference type="NCBI Taxonomy" id="839"/>
    <lineage>
        <taxon>Bacteria</taxon>
        <taxon>Pseudomonadati</taxon>
        <taxon>Bacteroidota</taxon>
        <taxon>Bacteroidia</taxon>
        <taxon>Bacteroidales</taxon>
        <taxon>Prevotellaceae</taxon>
        <taxon>Xylanibacter</taxon>
    </lineage>
</organism>
<keyword evidence="5" id="KW-1133">Transmembrane helix</keyword>
<dbReference type="GO" id="GO:0019808">
    <property type="term" value="F:polyamine binding"/>
    <property type="evidence" value="ECO:0007669"/>
    <property type="project" value="InterPro"/>
</dbReference>
<reference evidence="6" key="1">
    <citation type="submission" date="2019-04" db="EMBL/GenBank/DDBJ databases">
        <title>Evolution of Biomass-Degrading Anaerobic Consortia Revealed by Metagenomics.</title>
        <authorList>
            <person name="Peng X."/>
        </authorList>
    </citation>
    <scope>NUCLEOTIDE SEQUENCE</scope>
    <source>
        <strain evidence="6">SIG140</strain>
    </source>
</reference>